<gene>
    <name evidence="2" type="ORF">V1477_012557</name>
</gene>
<dbReference type="EMBL" id="JAYRBN010000066">
    <property type="protein sequence ID" value="KAL2736048.1"/>
    <property type="molecule type" value="Genomic_DNA"/>
</dbReference>
<evidence type="ECO:0000313" key="2">
    <source>
        <dbReference type="EMBL" id="KAL2736048.1"/>
    </source>
</evidence>
<evidence type="ECO:0000256" key="1">
    <source>
        <dbReference type="SAM" id="MobiDB-lite"/>
    </source>
</evidence>
<feature type="compositionally biased region" description="Acidic residues" evidence="1">
    <location>
        <begin position="172"/>
        <end position="191"/>
    </location>
</feature>
<feature type="region of interest" description="Disordered" evidence="1">
    <location>
        <begin position="290"/>
        <end position="333"/>
    </location>
</feature>
<dbReference type="Proteomes" id="UP001607303">
    <property type="component" value="Unassembled WGS sequence"/>
</dbReference>
<feature type="compositionally biased region" description="Polar residues" evidence="1">
    <location>
        <begin position="161"/>
        <end position="170"/>
    </location>
</feature>
<feature type="region of interest" description="Disordered" evidence="1">
    <location>
        <begin position="130"/>
        <end position="196"/>
    </location>
</feature>
<name>A0ABD2BTD8_VESMC</name>
<comment type="caution">
    <text evidence="2">The sequence shown here is derived from an EMBL/GenBank/DDBJ whole genome shotgun (WGS) entry which is preliminary data.</text>
</comment>
<proteinExistence type="predicted"/>
<accession>A0ABD2BTD8</accession>
<sequence>MSREFYVPCTPYAYQIKTKMSVDDDDSEIGEKDEKKERRRDQENNTEIIEKQNVSSSIDNVISDHSHRNEDAARSVTTIISEKIRSKLPRISKHFKGLLRSIGSKQLRENSDARIIYREENSLKNIEELGGTSLDRNTEEVSNVASTSYENNRRNDEDSFDLSTSSSMFTINDEEQQQEEEQEQQQVEEESTTYPDERMVSFDYANISSRLDPENDRRLTRMVSNSMNTIEIIPDFNMENNSGGTIIVQNPIQFAAALSMQYRLQGTLEPLNVVPGLFYNQEEPPYQNEIYTNDHTNESSVNESSTAYGSEVSSFTDTEELERRDQATGQDDELQILSYDPRISMILRKPLYRQDDEPSIY</sequence>
<feature type="region of interest" description="Disordered" evidence="1">
    <location>
        <begin position="18"/>
        <end position="58"/>
    </location>
</feature>
<feature type="compositionally biased region" description="Polar residues" evidence="1">
    <location>
        <begin position="140"/>
        <end position="150"/>
    </location>
</feature>
<evidence type="ECO:0000313" key="3">
    <source>
        <dbReference type="Proteomes" id="UP001607303"/>
    </source>
</evidence>
<reference evidence="2 3" key="1">
    <citation type="journal article" date="2024" name="Ann. Entomol. Soc. Am.">
        <title>Genomic analyses of the southern and eastern yellowjacket wasps (Hymenoptera: Vespidae) reveal evolutionary signatures of social life.</title>
        <authorList>
            <person name="Catto M.A."/>
            <person name="Caine P.B."/>
            <person name="Orr S.E."/>
            <person name="Hunt B.G."/>
            <person name="Goodisman M.A.D."/>
        </authorList>
    </citation>
    <scope>NUCLEOTIDE SEQUENCE [LARGE SCALE GENOMIC DNA]</scope>
    <source>
        <strain evidence="2">232</strain>
        <tissue evidence="2">Head and thorax</tissue>
    </source>
</reference>
<dbReference type="AlphaFoldDB" id="A0ABD2BTD8"/>
<organism evidence="2 3">
    <name type="scientific">Vespula maculifrons</name>
    <name type="common">Eastern yellow jacket</name>
    <name type="synonym">Wasp</name>
    <dbReference type="NCBI Taxonomy" id="7453"/>
    <lineage>
        <taxon>Eukaryota</taxon>
        <taxon>Metazoa</taxon>
        <taxon>Ecdysozoa</taxon>
        <taxon>Arthropoda</taxon>
        <taxon>Hexapoda</taxon>
        <taxon>Insecta</taxon>
        <taxon>Pterygota</taxon>
        <taxon>Neoptera</taxon>
        <taxon>Endopterygota</taxon>
        <taxon>Hymenoptera</taxon>
        <taxon>Apocrita</taxon>
        <taxon>Aculeata</taxon>
        <taxon>Vespoidea</taxon>
        <taxon>Vespidae</taxon>
        <taxon>Vespinae</taxon>
        <taxon>Vespula</taxon>
    </lineage>
</organism>
<protein>
    <submittedName>
        <fullName evidence="2">Kinesin-related protein 3 isoform X1</fullName>
    </submittedName>
</protein>
<keyword evidence="3" id="KW-1185">Reference proteome</keyword>
<feature type="compositionally biased region" description="Polar residues" evidence="1">
    <location>
        <begin position="290"/>
        <end position="316"/>
    </location>
</feature>
<feature type="compositionally biased region" description="Basic and acidic residues" evidence="1">
    <location>
        <begin position="29"/>
        <end position="43"/>
    </location>
</feature>